<organism evidence="1 2">
    <name type="scientific">Liparis tanakae</name>
    <name type="common">Tanaka's snailfish</name>
    <dbReference type="NCBI Taxonomy" id="230148"/>
    <lineage>
        <taxon>Eukaryota</taxon>
        <taxon>Metazoa</taxon>
        <taxon>Chordata</taxon>
        <taxon>Craniata</taxon>
        <taxon>Vertebrata</taxon>
        <taxon>Euteleostomi</taxon>
        <taxon>Actinopterygii</taxon>
        <taxon>Neopterygii</taxon>
        <taxon>Teleostei</taxon>
        <taxon>Neoteleostei</taxon>
        <taxon>Acanthomorphata</taxon>
        <taxon>Eupercaria</taxon>
        <taxon>Perciformes</taxon>
        <taxon>Cottioidei</taxon>
        <taxon>Cottales</taxon>
        <taxon>Liparidae</taxon>
        <taxon>Liparis</taxon>
    </lineage>
</organism>
<reference evidence="1 2" key="1">
    <citation type="submission" date="2019-03" db="EMBL/GenBank/DDBJ databases">
        <title>First draft genome of Liparis tanakae, snailfish: a comprehensive survey of snailfish specific genes.</title>
        <authorList>
            <person name="Kim W."/>
            <person name="Song I."/>
            <person name="Jeong J.-H."/>
            <person name="Kim D."/>
            <person name="Kim S."/>
            <person name="Ryu S."/>
            <person name="Song J.Y."/>
            <person name="Lee S.K."/>
        </authorList>
    </citation>
    <scope>NUCLEOTIDE SEQUENCE [LARGE SCALE GENOMIC DNA]</scope>
    <source>
        <tissue evidence="1">Muscle</tissue>
    </source>
</reference>
<keyword evidence="2" id="KW-1185">Reference proteome</keyword>
<evidence type="ECO:0000313" key="1">
    <source>
        <dbReference type="EMBL" id="TNN46733.1"/>
    </source>
</evidence>
<proteinExistence type="predicted"/>
<evidence type="ECO:0000313" key="2">
    <source>
        <dbReference type="Proteomes" id="UP000314294"/>
    </source>
</evidence>
<protein>
    <submittedName>
        <fullName evidence="1">Uncharacterized protein</fullName>
    </submittedName>
</protein>
<dbReference type="Proteomes" id="UP000314294">
    <property type="component" value="Unassembled WGS sequence"/>
</dbReference>
<accession>A0A4Z2G1E3</accession>
<dbReference type="AlphaFoldDB" id="A0A4Z2G1E3"/>
<name>A0A4Z2G1E3_9TELE</name>
<comment type="caution">
    <text evidence="1">The sequence shown here is derived from an EMBL/GenBank/DDBJ whole genome shotgun (WGS) entry which is preliminary data.</text>
</comment>
<gene>
    <name evidence="1" type="ORF">EYF80_043056</name>
</gene>
<sequence length="130" mass="13620">MEVVILLESSPTCGNKVSFPSTLLCRDKADLLFRESRRVGDVGPLASFEAELEVFSLVWKLKTVFGGSCPGVGDAVTLISDGEVQYAGEDLSSSSDQGGGPAPVLQTGVSAIAQQYVHHLVSSLVDAGLH</sequence>
<dbReference type="EMBL" id="SRLO01000776">
    <property type="protein sequence ID" value="TNN46733.1"/>
    <property type="molecule type" value="Genomic_DNA"/>
</dbReference>